<feature type="compositionally biased region" description="Polar residues" evidence="1">
    <location>
        <begin position="851"/>
        <end position="868"/>
    </location>
</feature>
<feature type="compositionally biased region" description="Basic residues" evidence="1">
    <location>
        <begin position="803"/>
        <end position="812"/>
    </location>
</feature>
<feature type="compositionally biased region" description="Basic and acidic residues" evidence="1">
    <location>
        <begin position="540"/>
        <end position="586"/>
    </location>
</feature>
<feature type="region of interest" description="Disordered" evidence="1">
    <location>
        <begin position="641"/>
        <end position="868"/>
    </location>
</feature>
<feature type="compositionally biased region" description="Low complexity" evidence="1">
    <location>
        <begin position="36"/>
        <end position="47"/>
    </location>
</feature>
<accession>A0A0A1UDA5</accession>
<feature type="compositionally biased region" description="Basic and acidic residues" evidence="1">
    <location>
        <begin position="372"/>
        <end position="388"/>
    </location>
</feature>
<feature type="compositionally biased region" description="Low complexity" evidence="1">
    <location>
        <begin position="301"/>
        <end position="310"/>
    </location>
</feature>
<dbReference type="OrthoDB" id="30039at2759"/>
<protein>
    <submittedName>
        <fullName evidence="2">Leucine-rich repeat-containing protein C10orf80, putative</fullName>
    </submittedName>
</protein>
<dbReference type="OMA" id="LYGEVIM"/>
<reference evidence="2 3" key="1">
    <citation type="submission" date="2012-10" db="EMBL/GenBank/DDBJ databases">
        <authorList>
            <person name="Zafar N."/>
            <person name="Inman J."/>
            <person name="Hall N."/>
            <person name="Lorenzi H."/>
            <person name="Caler E."/>
        </authorList>
    </citation>
    <scope>NUCLEOTIDE SEQUENCE [LARGE SCALE GENOMIC DNA]</scope>
    <source>
        <strain evidence="2 3">IP1</strain>
    </source>
</reference>
<dbReference type="KEGG" id="eiv:EIN_046460"/>
<dbReference type="AlphaFoldDB" id="A0A0A1UDA5"/>
<feature type="compositionally biased region" description="Basic and acidic residues" evidence="1">
    <location>
        <begin position="271"/>
        <end position="300"/>
    </location>
</feature>
<evidence type="ECO:0000256" key="1">
    <source>
        <dbReference type="SAM" id="MobiDB-lite"/>
    </source>
</evidence>
<evidence type="ECO:0000313" key="3">
    <source>
        <dbReference type="Proteomes" id="UP000014680"/>
    </source>
</evidence>
<proteinExistence type="predicted"/>
<feature type="compositionally biased region" description="Low complexity" evidence="1">
    <location>
        <begin position="823"/>
        <end position="833"/>
    </location>
</feature>
<name>A0A0A1UDA5_ENTIV</name>
<feature type="region of interest" description="Disordered" evidence="1">
    <location>
        <begin position="540"/>
        <end position="600"/>
    </location>
</feature>
<feature type="compositionally biased region" description="Basic and acidic residues" evidence="1">
    <location>
        <begin position="67"/>
        <end position="77"/>
    </location>
</feature>
<dbReference type="GeneID" id="14893380"/>
<feature type="compositionally biased region" description="Basic and acidic residues" evidence="1">
    <location>
        <begin position="215"/>
        <end position="229"/>
    </location>
</feature>
<feature type="compositionally biased region" description="Basic and acidic residues" evidence="1">
    <location>
        <begin position="657"/>
        <end position="671"/>
    </location>
</feature>
<feature type="region of interest" description="Disordered" evidence="1">
    <location>
        <begin position="1"/>
        <end position="48"/>
    </location>
</feature>
<organism evidence="2 3">
    <name type="scientific">Entamoeba invadens IP1</name>
    <dbReference type="NCBI Taxonomy" id="370355"/>
    <lineage>
        <taxon>Eukaryota</taxon>
        <taxon>Amoebozoa</taxon>
        <taxon>Evosea</taxon>
        <taxon>Archamoebae</taxon>
        <taxon>Mastigamoebida</taxon>
        <taxon>Entamoebidae</taxon>
        <taxon>Entamoeba</taxon>
    </lineage>
</organism>
<feature type="compositionally biased region" description="Basic and acidic residues" evidence="1">
    <location>
        <begin position="753"/>
        <end position="802"/>
    </location>
</feature>
<gene>
    <name evidence="2" type="ORF">EIN_046460</name>
</gene>
<sequence>MTSQIDSSATFDTIDLPPEIKTKIDELPVNQLPTDSSSTQKKTTQNNIFFGQQKIDEIRNLDHHVAPDLRNRDHEKFITPLSAHSLNNSQPTSGSQPSDDYKNEIDLNKIKSEKEGKVDSNEKKESESLSEIKADSSGIDLSSIEAEEKKASSPKLVDTAKTDEVDVVKVSQPKLPKQKTPTAVDEKSPHSKKTSSGLSKKVGKQRLFQGVQPTDFKEKKELSEFEKMELSYVSKVSPVDNNVSSLTEEKEKPSSQNVKELFKNLNKKKGEKASQKKRMENIEKMMEKKSPQTTEKDSQKKSGSQKKLTQPTSSDEVKMKIDEKMTQVPVKYEDNTSTVSGMEIETLAEYTKKNRTVGKKSEVPTMVVDDESEKKAMKEELKVHKEGNGNEMTNPVEQEDRMNWVKSLGKVKEEIKREHVDEEKKVDGIFDQMNVYVKTPPQRQVVESDKTIPSSQLAEVKKEIPMVEVVEIPKERKEDIKMDEEVMNNFAIENNDIVENNDIQMDTMEDIIKKQLSQVDELVSGVSKNPSQKIKAIKLAKKEEKKPTPRAETMEKAKEKGKEKKGTTVSNKKEPKKLLKTVEKKKQLLSGKNSMKKLKEDEKQSILAMVENDFEEKKKMKDTPKGESLLSTLSEIKRDEEWEDAPITKKKAGKVLMDLKKEQPKTTEKVKTPLISEISEIKNDNAVVIETRQDKKGESQKKVTEELQTEKKPKTQEEKKEDRKEDKKEKLEKKETKLIKKDKSGKITKVGRKVKESLKESEDVGSEEEKVDKLEEKLKSEKIISKPEKKVTTKGTKEVKTEKKPRKLKSSKSLKSLKEESSASKLKSTFTPYVPTPEKKKPKKSVEKSMETVTSEESASENTYSKELNIVKTSSESGNECYDIEKNPNNEKTTVFQGKKLETFIDQYQSARRVLYGQNTFGRKRQFPLYRRVPYYDFRWGMTIDDFPELKEEDNKWIEKFEREKKRKMN</sequence>
<evidence type="ECO:0000313" key="2">
    <source>
        <dbReference type="EMBL" id="ELP94403.1"/>
    </source>
</evidence>
<dbReference type="RefSeq" id="XP_004261174.1">
    <property type="nucleotide sequence ID" value="XM_004261126.1"/>
</dbReference>
<feature type="compositionally biased region" description="Polar residues" evidence="1">
    <location>
        <begin position="82"/>
        <end position="98"/>
    </location>
</feature>
<feature type="region of interest" description="Disordered" evidence="1">
    <location>
        <begin position="355"/>
        <end position="400"/>
    </location>
</feature>
<dbReference type="EMBL" id="KB206215">
    <property type="protein sequence ID" value="ELP94403.1"/>
    <property type="molecule type" value="Genomic_DNA"/>
</dbReference>
<keyword evidence="3" id="KW-1185">Reference proteome</keyword>
<dbReference type="Proteomes" id="UP000014680">
    <property type="component" value="Unassembled WGS sequence"/>
</dbReference>
<feature type="compositionally biased region" description="Polar residues" evidence="1">
    <location>
        <begin position="1"/>
        <end position="11"/>
    </location>
</feature>
<dbReference type="VEuPathDB" id="AmoebaDB:EIN_046460"/>
<feature type="compositionally biased region" description="Basic and acidic residues" evidence="1">
    <location>
        <begin position="691"/>
        <end position="745"/>
    </location>
</feature>
<feature type="compositionally biased region" description="Basic and acidic residues" evidence="1">
    <location>
        <begin position="158"/>
        <end position="167"/>
    </location>
</feature>
<feature type="region of interest" description="Disordered" evidence="1">
    <location>
        <begin position="67"/>
        <end position="322"/>
    </location>
</feature>
<feature type="compositionally biased region" description="Basic and acidic residues" evidence="1">
    <location>
        <begin position="99"/>
        <end position="134"/>
    </location>
</feature>